<dbReference type="EMBL" id="ABCK01000002">
    <property type="protein sequence ID" value="EDM29203.1"/>
    <property type="molecule type" value="Genomic_DNA"/>
</dbReference>
<organism evidence="1 2">
    <name type="scientific">Lentisphaera araneosa HTCC2155</name>
    <dbReference type="NCBI Taxonomy" id="313628"/>
    <lineage>
        <taxon>Bacteria</taxon>
        <taxon>Pseudomonadati</taxon>
        <taxon>Lentisphaerota</taxon>
        <taxon>Lentisphaeria</taxon>
        <taxon>Lentisphaerales</taxon>
        <taxon>Lentisphaeraceae</taxon>
        <taxon>Lentisphaera</taxon>
    </lineage>
</organism>
<gene>
    <name evidence="1" type="ORF">LNTAR_22474</name>
</gene>
<reference evidence="1 2" key="1">
    <citation type="journal article" date="2010" name="J. Bacteriol.">
        <title>Genome sequence of Lentisphaera araneosa HTCC2155T, the type species of the order Lentisphaerales in the phylum Lentisphaerae.</title>
        <authorList>
            <person name="Thrash J.C."/>
            <person name="Cho J.C."/>
            <person name="Vergin K.L."/>
            <person name="Morris R.M."/>
            <person name="Giovannoni S.J."/>
        </authorList>
    </citation>
    <scope>NUCLEOTIDE SEQUENCE [LARGE SCALE GENOMIC DNA]</scope>
    <source>
        <strain evidence="1 2">HTCC2155</strain>
    </source>
</reference>
<keyword evidence="2" id="KW-1185">Reference proteome</keyword>
<evidence type="ECO:0000313" key="1">
    <source>
        <dbReference type="EMBL" id="EDM29203.1"/>
    </source>
</evidence>
<dbReference type="Gene3D" id="3.30.1120.10">
    <property type="match status" value="1"/>
</dbReference>
<name>A6DG86_9BACT</name>
<dbReference type="Proteomes" id="UP000004947">
    <property type="component" value="Unassembled WGS sequence"/>
</dbReference>
<comment type="caution">
    <text evidence="1">The sequence shown here is derived from an EMBL/GenBank/DDBJ whole genome shotgun (WGS) entry which is preliminary data.</text>
</comment>
<dbReference type="InterPro" id="IPR017850">
    <property type="entry name" value="Alkaline_phosphatase_core_sf"/>
</dbReference>
<dbReference type="AlphaFoldDB" id="A6DG86"/>
<sequence>MDAGNSISPHRYRHIDPVGKDGYDVKYIRKKQKLVLYDLVNDPKESTNLISNHPELVDKLKKPALKYQKEFH</sequence>
<accession>A6DG86</accession>
<evidence type="ECO:0008006" key="3">
    <source>
        <dbReference type="Google" id="ProtNLM"/>
    </source>
</evidence>
<dbReference type="RefSeq" id="WP_007276933.1">
    <property type="nucleotide sequence ID" value="NZ_ABCK01000002.1"/>
</dbReference>
<dbReference type="SUPFAM" id="SSF53649">
    <property type="entry name" value="Alkaline phosphatase-like"/>
    <property type="match status" value="1"/>
</dbReference>
<dbReference type="STRING" id="313628.LNTAR_22474"/>
<protein>
    <recommendedName>
        <fullName evidence="3">N-sulphoglucosamine sulphohydrolase C-terminal domain-containing protein</fullName>
    </recommendedName>
</protein>
<proteinExistence type="predicted"/>
<evidence type="ECO:0000313" key="2">
    <source>
        <dbReference type="Proteomes" id="UP000004947"/>
    </source>
</evidence>